<dbReference type="EMBL" id="AP018933">
    <property type="protein sequence ID" value="BBG30657.1"/>
    <property type="molecule type" value="Genomic_DNA"/>
</dbReference>
<proteinExistence type="predicted"/>
<reference evidence="1 2" key="1">
    <citation type="submission" date="2018-09" db="EMBL/GenBank/DDBJ databases">
        <title>Zymobacter palmae IAM14233 (=T109) whole genome analysis.</title>
        <authorList>
            <person name="Yanase H."/>
        </authorList>
    </citation>
    <scope>NUCLEOTIDE SEQUENCE [LARGE SCALE GENOMIC DNA]</scope>
    <source>
        <strain evidence="1 2">IAM14233</strain>
    </source>
</reference>
<dbReference type="KEGG" id="zpl:ZBT109_1911"/>
<organism evidence="1 2">
    <name type="scientific">Zymobacter palmae</name>
    <dbReference type="NCBI Taxonomy" id="33074"/>
    <lineage>
        <taxon>Bacteria</taxon>
        <taxon>Pseudomonadati</taxon>
        <taxon>Pseudomonadota</taxon>
        <taxon>Gammaproteobacteria</taxon>
        <taxon>Oceanospirillales</taxon>
        <taxon>Halomonadaceae</taxon>
        <taxon>Zymobacter group</taxon>
        <taxon>Zymobacter</taxon>
    </lineage>
</organism>
<name>A0A348HGA5_9GAMM</name>
<dbReference type="Proteomes" id="UP000267342">
    <property type="component" value="Chromosome"/>
</dbReference>
<sequence length="53" mass="5136">MGRGIKEWSHEVSLVVVLCTGGAKNSAADVSSCAVDASDLCGGLLSVGGVTGA</sequence>
<evidence type="ECO:0000313" key="2">
    <source>
        <dbReference type="Proteomes" id="UP000267342"/>
    </source>
</evidence>
<accession>A0A348HGA5</accession>
<protein>
    <submittedName>
        <fullName evidence="1">Uncharacterized protein</fullName>
    </submittedName>
</protein>
<dbReference type="AlphaFoldDB" id="A0A348HGA5"/>
<keyword evidence="2" id="KW-1185">Reference proteome</keyword>
<gene>
    <name evidence="1" type="ORF">ZBT109_1911</name>
</gene>
<evidence type="ECO:0000313" key="1">
    <source>
        <dbReference type="EMBL" id="BBG30657.1"/>
    </source>
</evidence>